<reference evidence="2" key="1">
    <citation type="journal article" date="2023" name="Nat. Plants">
        <title>Single-cell RNA sequencing provides a high-resolution roadmap for understanding the multicellular compartmentation of specialized metabolism.</title>
        <authorList>
            <person name="Sun S."/>
            <person name="Shen X."/>
            <person name="Li Y."/>
            <person name="Li Y."/>
            <person name="Wang S."/>
            <person name="Li R."/>
            <person name="Zhang H."/>
            <person name="Shen G."/>
            <person name="Guo B."/>
            <person name="Wei J."/>
            <person name="Xu J."/>
            <person name="St-Pierre B."/>
            <person name="Chen S."/>
            <person name="Sun C."/>
        </authorList>
    </citation>
    <scope>NUCLEOTIDE SEQUENCE [LARGE SCALE GENOMIC DNA]</scope>
</reference>
<sequence>MGNQSHCRVALRRKEYSTWIQEVFRLARGTRSSGRLIGEFYLRTTRFISLQLHLELVEAHSLWKALQPLTIKSDVYLETDEAKDLLLDPFTRARANGMDDYMEKALKNKLEEFEARINQGNKLEVKIDEVLEKPLGRRHPTASGGSPPPSLFKVLNRGSSRKGGDPWEGVESKLQSKVDLHQSGIRETSHWLRSSKALETTSRPLNYNNLKLPLLCGTFGPYDYEAWEQKVESLFYIHCVREEEKFQLVLKYLPYEVKVWWNSRCENGRRMGLQPIKTWSLMKQSLRNRFGFGNHKEQRKVQPKVKFMESLMVEELPKIKELSEDKIEESLRIHIVEETSKEEPCCIMNVKSTEIKENEQRVNILSVQKRKRVILRKAGFEQVCKDFVVQHLYYHIPFKEWFSKLFISFASLQKNSSALTLKL</sequence>
<dbReference type="Proteomes" id="UP001060085">
    <property type="component" value="Linkage Group LG01"/>
</dbReference>
<gene>
    <name evidence="1" type="ORF">M9H77_02012</name>
</gene>
<proteinExistence type="predicted"/>
<protein>
    <submittedName>
        <fullName evidence="1">Uncharacterized protein</fullName>
    </submittedName>
</protein>
<evidence type="ECO:0000313" key="2">
    <source>
        <dbReference type="Proteomes" id="UP001060085"/>
    </source>
</evidence>
<name>A0ACC0C7B8_CATRO</name>
<organism evidence="1 2">
    <name type="scientific">Catharanthus roseus</name>
    <name type="common">Madagascar periwinkle</name>
    <name type="synonym">Vinca rosea</name>
    <dbReference type="NCBI Taxonomy" id="4058"/>
    <lineage>
        <taxon>Eukaryota</taxon>
        <taxon>Viridiplantae</taxon>
        <taxon>Streptophyta</taxon>
        <taxon>Embryophyta</taxon>
        <taxon>Tracheophyta</taxon>
        <taxon>Spermatophyta</taxon>
        <taxon>Magnoliopsida</taxon>
        <taxon>eudicotyledons</taxon>
        <taxon>Gunneridae</taxon>
        <taxon>Pentapetalae</taxon>
        <taxon>asterids</taxon>
        <taxon>lamiids</taxon>
        <taxon>Gentianales</taxon>
        <taxon>Apocynaceae</taxon>
        <taxon>Rauvolfioideae</taxon>
        <taxon>Vinceae</taxon>
        <taxon>Catharanthinae</taxon>
        <taxon>Catharanthus</taxon>
    </lineage>
</organism>
<keyword evidence="2" id="KW-1185">Reference proteome</keyword>
<evidence type="ECO:0000313" key="1">
    <source>
        <dbReference type="EMBL" id="KAI5680785.1"/>
    </source>
</evidence>
<comment type="caution">
    <text evidence="1">The sequence shown here is derived from an EMBL/GenBank/DDBJ whole genome shotgun (WGS) entry which is preliminary data.</text>
</comment>
<dbReference type="EMBL" id="CM044701">
    <property type="protein sequence ID" value="KAI5680785.1"/>
    <property type="molecule type" value="Genomic_DNA"/>
</dbReference>
<accession>A0ACC0C7B8</accession>